<evidence type="ECO:0000313" key="2">
    <source>
        <dbReference type="Proteomes" id="UP001157961"/>
    </source>
</evidence>
<dbReference type="GO" id="GO:0032259">
    <property type="term" value="P:methylation"/>
    <property type="evidence" value="ECO:0007669"/>
    <property type="project" value="UniProtKB-KW"/>
</dbReference>
<evidence type="ECO:0000313" key="1">
    <source>
        <dbReference type="EMBL" id="SMP12589.1"/>
    </source>
</evidence>
<dbReference type="Gene3D" id="3.40.50.150">
    <property type="entry name" value="Vaccinia Virus protein VP39"/>
    <property type="match status" value="1"/>
</dbReference>
<keyword evidence="1" id="KW-0489">Methyltransferase</keyword>
<dbReference type="RefSeq" id="WP_283425111.1">
    <property type="nucleotide sequence ID" value="NZ_FXTY01000002.1"/>
</dbReference>
<reference evidence="1 2" key="1">
    <citation type="submission" date="2017-05" db="EMBL/GenBank/DDBJ databases">
        <authorList>
            <person name="Varghese N."/>
            <person name="Submissions S."/>
        </authorList>
    </citation>
    <scope>NUCLEOTIDE SEQUENCE [LARGE SCALE GENOMIC DNA]</scope>
    <source>
        <strain evidence="1 2">DSM 29734</strain>
    </source>
</reference>
<name>A0ABY1NL75_9RHOB</name>
<organism evidence="1 2">
    <name type="scientific">Shimia sagamensis</name>
    <dbReference type="NCBI Taxonomy" id="1566352"/>
    <lineage>
        <taxon>Bacteria</taxon>
        <taxon>Pseudomonadati</taxon>
        <taxon>Pseudomonadota</taxon>
        <taxon>Alphaproteobacteria</taxon>
        <taxon>Rhodobacterales</taxon>
        <taxon>Roseobacteraceae</taxon>
    </lineage>
</organism>
<accession>A0ABY1NL75</accession>
<gene>
    <name evidence="1" type="ORF">SAMN06265373_102367</name>
</gene>
<keyword evidence="1" id="KW-0808">Transferase</keyword>
<dbReference type="Pfam" id="PF13578">
    <property type="entry name" value="Methyltransf_24"/>
    <property type="match status" value="1"/>
</dbReference>
<dbReference type="InterPro" id="IPR029063">
    <property type="entry name" value="SAM-dependent_MTases_sf"/>
</dbReference>
<dbReference type="Proteomes" id="UP001157961">
    <property type="component" value="Unassembled WGS sequence"/>
</dbReference>
<protein>
    <submittedName>
        <fullName evidence="1">Methyltransferase domain-containing protein</fullName>
    </submittedName>
</protein>
<proteinExistence type="predicted"/>
<dbReference type="GO" id="GO:0008168">
    <property type="term" value="F:methyltransferase activity"/>
    <property type="evidence" value="ECO:0007669"/>
    <property type="project" value="UniProtKB-KW"/>
</dbReference>
<dbReference type="SUPFAM" id="SSF53335">
    <property type="entry name" value="S-adenosyl-L-methionine-dependent methyltransferases"/>
    <property type="match status" value="1"/>
</dbReference>
<comment type="caution">
    <text evidence="1">The sequence shown here is derived from an EMBL/GenBank/DDBJ whole genome shotgun (WGS) entry which is preliminary data.</text>
</comment>
<dbReference type="EMBL" id="FXTY01000002">
    <property type="protein sequence ID" value="SMP12589.1"/>
    <property type="molecule type" value="Genomic_DNA"/>
</dbReference>
<sequence length="256" mass="28309">MTQTAPYQDYVDRLTDLRDAQSEEASAADQLLYLRDAVRAKPNGTFLELGTWKGQATKTMLNGMHGGDGLLVSVDIEDCSSAGDGPNWQFVQSDSKDANAVLSAAPTLNDGIDLVYVDSMHTVAQVYAEIMAWFPKVRRGGRIVFDDVDPVPYMYGNRKDSARKEMINRALQKLICELFYANLDCLRMEMKFGSTGLAIWTKTSDFGAQLRPYVPMVPARLDTQLADLHDLLRGHSAYRNSETATSVMIPLGVAAE</sequence>
<keyword evidence="2" id="KW-1185">Reference proteome</keyword>